<proteinExistence type="inferred from homology"/>
<sequence length="424" mass="47072">SGGGARGACSFTRSRVRTCPMSYHVPWPKNELWQDDYRWPSGGHKEWHHRWARPVGRVWLRNDEGGNWWKQEPKYGHFPRGTAPVAQVAPAMLPGRIPVPPPAPLPVKSVPPPPVPCVVGRLPSSGRLLHDVWSWNFHYEWDALMSVLEGQPRPIMVALDTEFPGFLLEDTPFAPRSARYRALRENVEHLWPIQFGLAVAGSEGSPLGAWTFNLSFNLATNLYSEESVLFLQAAGVDFPRHAVEGIDPQQLAWKLSSSPLVGEHQDSPEWVTFSGWYDWGYLLKIVTGRPMPYDLGSFDQLLGGLCPVRRELRDLLPRGSLDALLGSHGLTRLGPAHTAGSDALATLELFLQVSAEKKDEELSHRVENLSSTTTVAPADEAQVSSRDTPDVENETSNSEANSHSSERLVPESNSEPIEPDPDVE</sequence>
<feature type="non-terminal residue" evidence="16">
    <location>
        <position position="424"/>
    </location>
</feature>
<evidence type="ECO:0000313" key="17">
    <source>
        <dbReference type="Proteomes" id="UP001642464"/>
    </source>
</evidence>
<evidence type="ECO:0000256" key="15">
    <source>
        <dbReference type="SAM" id="MobiDB-lite"/>
    </source>
</evidence>
<dbReference type="Gene3D" id="3.30.420.10">
    <property type="entry name" value="Ribonuclease H-like superfamily/Ribonuclease H"/>
    <property type="match status" value="1"/>
</dbReference>
<evidence type="ECO:0000256" key="13">
    <source>
        <dbReference type="ARBA" id="ARBA00023163"/>
    </source>
</evidence>
<evidence type="ECO:0000256" key="5">
    <source>
        <dbReference type="ARBA" id="ARBA00012161"/>
    </source>
</evidence>
<evidence type="ECO:0000256" key="12">
    <source>
        <dbReference type="ARBA" id="ARBA00023015"/>
    </source>
</evidence>
<keyword evidence="17" id="KW-1185">Reference proteome</keyword>
<keyword evidence="9" id="KW-0378">Hydrolase</keyword>
<comment type="catalytic activity">
    <reaction evidence="1">
        <text>Exonucleolytic cleavage of poly(A) to 5'-AMP.</text>
        <dbReference type="EC" id="3.1.13.4"/>
    </reaction>
</comment>
<comment type="caution">
    <text evidence="16">The sequence shown here is derived from an EMBL/GenBank/DDBJ whole genome shotgun (WGS) entry which is preliminary data.</text>
</comment>
<keyword evidence="14" id="KW-0539">Nucleus</keyword>
<organism evidence="16 17">
    <name type="scientific">Durusdinium trenchii</name>
    <dbReference type="NCBI Taxonomy" id="1381693"/>
    <lineage>
        <taxon>Eukaryota</taxon>
        <taxon>Sar</taxon>
        <taxon>Alveolata</taxon>
        <taxon>Dinophyceae</taxon>
        <taxon>Suessiales</taxon>
        <taxon>Symbiodiniaceae</taxon>
        <taxon>Durusdinium</taxon>
    </lineage>
</organism>
<evidence type="ECO:0000256" key="3">
    <source>
        <dbReference type="ARBA" id="ARBA00004496"/>
    </source>
</evidence>
<evidence type="ECO:0000256" key="4">
    <source>
        <dbReference type="ARBA" id="ARBA00008372"/>
    </source>
</evidence>
<keyword evidence="11" id="KW-0694">RNA-binding</keyword>
<keyword evidence="13" id="KW-0804">Transcription</keyword>
<evidence type="ECO:0000256" key="11">
    <source>
        <dbReference type="ARBA" id="ARBA00022884"/>
    </source>
</evidence>
<dbReference type="InterPro" id="IPR039637">
    <property type="entry name" value="CNOT7/CNOT8/Pop2"/>
</dbReference>
<dbReference type="EC" id="3.1.13.4" evidence="5"/>
<dbReference type="InterPro" id="IPR006941">
    <property type="entry name" value="RNase_CAF1"/>
</dbReference>
<name>A0ABP0RG42_9DINO</name>
<feature type="compositionally biased region" description="Polar residues" evidence="15">
    <location>
        <begin position="394"/>
        <end position="403"/>
    </location>
</feature>
<feature type="non-terminal residue" evidence="16">
    <location>
        <position position="1"/>
    </location>
</feature>
<evidence type="ECO:0000256" key="6">
    <source>
        <dbReference type="ARBA" id="ARBA00022490"/>
    </source>
</evidence>
<evidence type="ECO:0000313" key="16">
    <source>
        <dbReference type="EMBL" id="CAK9099541.1"/>
    </source>
</evidence>
<accession>A0ABP0RG42</accession>
<keyword evidence="7" id="KW-0540">Nuclease</keyword>
<feature type="region of interest" description="Disordered" evidence="15">
    <location>
        <begin position="361"/>
        <end position="424"/>
    </location>
</feature>
<dbReference type="SUPFAM" id="SSF53098">
    <property type="entry name" value="Ribonuclease H-like"/>
    <property type="match status" value="1"/>
</dbReference>
<dbReference type="Proteomes" id="UP001642464">
    <property type="component" value="Unassembled WGS sequence"/>
</dbReference>
<comment type="subcellular location">
    <subcellularLocation>
        <location evidence="3">Cytoplasm</location>
    </subcellularLocation>
    <subcellularLocation>
        <location evidence="2">Nucleus</location>
    </subcellularLocation>
</comment>
<dbReference type="PANTHER" id="PTHR10797">
    <property type="entry name" value="CCR4-NOT TRANSCRIPTION COMPLEX SUBUNIT"/>
    <property type="match status" value="1"/>
</dbReference>
<gene>
    <name evidence="16" type="ORF">SCF082_LOCUS46623</name>
</gene>
<evidence type="ECO:0000256" key="1">
    <source>
        <dbReference type="ARBA" id="ARBA00001663"/>
    </source>
</evidence>
<evidence type="ECO:0000256" key="10">
    <source>
        <dbReference type="ARBA" id="ARBA00022839"/>
    </source>
</evidence>
<keyword evidence="10" id="KW-0269">Exonuclease</keyword>
<evidence type="ECO:0000256" key="9">
    <source>
        <dbReference type="ARBA" id="ARBA00022801"/>
    </source>
</evidence>
<dbReference type="InterPro" id="IPR036397">
    <property type="entry name" value="RNaseH_sf"/>
</dbReference>
<comment type="similarity">
    <text evidence="4">Belongs to the CAF1 family.</text>
</comment>
<dbReference type="EMBL" id="CAXAMM010041462">
    <property type="protein sequence ID" value="CAK9099541.1"/>
    <property type="molecule type" value="Genomic_DNA"/>
</dbReference>
<dbReference type="Pfam" id="PF04857">
    <property type="entry name" value="CAF1"/>
    <property type="match status" value="1"/>
</dbReference>
<evidence type="ECO:0000256" key="8">
    <source>
        <dbReference type="ARBA" id="ARBA00022723"/>
    </source>
</evidence>
<reference evidence="16 17" key="1">
    <citation type="submission" date="2024-02" db="EMBL/GenBank/DDBJ databases">
        <authorList>
            <person name="Chen Y."/>
            <person name="Shah S."/>
            <person name="Dougan E. K."/>
            <person name="Thang M."/>
            <person name="Chan C."/>
        </authorList>
    </citation>
    <scope>NUCLEOTIDE SEQUENCE [LARGE SCALE GENOMIC DNA]</scope>
</reference>
<keyword evidence="8" id="KW-0479">Metal-binding</keyword>
<keyword evidence="12" id="KW-0805">Transcription regulation</keyword>
<evidence type="ECO:0000256" key="14">
    <source>
        <dbReference type="ARBA" id="ARBA00023242"/>
    </source>
</evidence>
<evidence type="ECO:0000256" key="2">
    <source>
        <dbReference type="ARBA" id="ARBA00004123"/>
    </source>
</evidence>
<protein>
    <recommendedName>
        <fullName evidence="5">poly(A)-specific ribonuclease</fullName>
        <ecNumber evidence="5">3.1.13.4</ecNumber>
    </recommendedName>
</protein>
<evidence type="ECO:0000256" key="7">
    <source>
        <dbReference type="ARBA" id="ARBA00022722"/>
    </source>
</evidence>
<dbReference type="InterPro" id="IPR012337">
    <property type="entry name" value="RNaseH-like_sf"/>
</dbReference>
<keyword evidence="6" id="KW-0963">Cytoplasm</keyword>